<comment type="similarity">
    <text evidence="1">Belongs to the DprA/Smf family.</text>
</comment>
<dbReference type="PANTHER" id="PTHR43022:SF1">
    <property type="entry name" value="PROTEIN SMF"/>
    <property type="match status" value="1"/>
</dbReference>
<protein>
    <submittedName>
        <fullName evidence="3">DNA protecting protein DprA</fullName>
    </submittedName>
</protein>
<evidence type="ECO:0000313" key="3">
    <source>
        <dbReference type="EMBL" id="ADQ14777.1"/>
    </source>
</evidence>
<dbReference type="Pfam" id="PF02481">
    <property type="entry name" value="DNA_processg_A"/>
    <property type="match status" value="1"/>
</dbReference>
<accession>E4RL13</accession>
<dbReference type="eggNOG" id="COG0758">
    <property type="taxonomic scope" value="Bacteria"/>
</dbReference>
<dbReference type="OrthoDB" id="9785707at2"/>
<proteinExistence type="inferred from homology"/>
<dbReference type="RefSeq" id="WP_013405858.1">
    <property type="nucleotide sequence ID" value="NC_014654.1"/>
</dbReference>
<evidence type="ECO:0000256" key="1">
    <source>
        <dbReference type="ARBA" id="ARBA00006525"/>
    </source>
</evidence>
<dbReference type="InterPro" id="IPR003488">
    <property type="entry name" value="DprA"/>
</dbReference>
<keyword evidence="4" id="KW-1185">Reference proteome</keyword>
<feature type="domain" description="Smf/DprA SLOG" evidence="2">
    <location>
        <begin position="80"/>
        <end position="288"/>
    </location>
</feature>
<dbReference type="HOGENOM" id="CLU_029601_0_3_9"/>
<dbReference type="Proteomes" id="UP000007434">
    <property type="component" value="Chromosome"/>
</dbReference>
<dbReference type="KEGG" id="has:Halsa_1350"/>
<dbReference type="NCBIfam" id="TIGR00732">
    <property type="entry name" value="dprA"/>
    <property type="match status" value="1"/>
</dbReference>
<dbReference type="STRING" id="656519.Halsa_1350"/>
<sequence>MDNIEEYYLIYLNSIRGFGPKTIHELYQKLKRISKLWKLKKKELKALNLNSKKINSFLNCKGDFNYYQLKKSLKEKNINFLTLYNSRYPKKLMNIYDPPPVIFYQGQLNFNLPAVAVIGSRKSTLYGRKIASKTSAALAAKGINIISGMANGIDSTAHKGALSVESGITTAVFANGFNYIYPSENNYLAKKIKKEGLLITEFNPEIPPKAGNFPRRNRIISALADLILVVEAGKKSGTLITVDYALEQGKDIMAVPANIDRPTGVGCNKLLKKGAAVFTEVQDILDYLNNYLQKERPNADFIQDRNELQKVYPELNYDEKKILYLFQYELEIYYDDLIRLSNLTTDKVDKILIKFELMDLIQRLKGKKYRFKGLQNLLKPI</sequence>
<dbReference type="PANTHER" id="PTHR43022">
    <property type="entry name" value="PROTEIN SMF"/>
    <property type="match status" value="1"/>
</dbReference>
<dbReference type="GO" id="GO:0009294">
    <property type="term" value="P:DNA-mediated transformation"/>
    <property type="evidence" value="ECO:0007669"/>
    <property type="project" value="InterPro"/>
</dbReference>
<evidence type="ECO:0000313" key="4">
    <source>
        <dbReference type="Proteomes" id="UP000007434"/>
    </source>
</evidence>
<reference evidence="3 4" key="1">
    <citation type="submission" date="2010-11" db="EMBL/GenBank/DDBJ databases">
        <title>Complete sequence of Halanaerobium sp. sapolanicus.</title>
        <authorList>
            <consortium name="US DOE Joint Genome Institute"/>
            <person name="Lucas S."/>
            <person name="Copeland A."/>
            <person name="Lapidus A."/>
            <person name="Cheng J.-F."/>
            <person name="Bruce D."/>
            <person name="Goodwin L."/>
            <person name="Pitluck S."/>
            <person name="Davenport K."/>
            <person name="Detter J.C."/>
            <person name="Han C."/>
            <person name="Tapia R."/>
            <person name="Land M."/>
            <person name="Hauser L."/>
            <person name="Jeffries C."/>
            <person name="Kyrpides N."/>
            <person name="Ivanova N."/>
            <person name="Mikhailova N."/>
            <person name="Begemann M.B."/>
            <person name="Mormile M.R."/>
            <person name="Wall J.D."/>
            <person name="Elias D.A."/>
            <person name="Woyke T."/>
        </authorList>
    </citation>
    <scope>NUCLEOTIDE SEQUENCE [LARGE SCALE GENOMIC DNA]</scope>
    <source>
        <strain evidence="4">sapolanicus</strain>
    </source>
</reference>
<name>E4RL13_HALHG</name>
<dbReference type="SUPFAM" id="SSF102405">
    <property type="entry name" value="MCP/YpsA-like"/>
    <property type="match status" value="1"/>
</dbReference>
<reference evidence="3 4" key="2">
    <citation type="journal article" date="2011" name="J. Bacteriol.">
        <title>Complete Genome Sequence of the Haloalkaliphilic, Hydrogen Producing Halanaerobium hydrogenoformans.</title>
        <authorList>
            <person name="Brown S.D."/>
            <person name="Begemann M.B."/>
            <person name="Mormile M.R."/>
            <person name="Wall J.D."/>
            <person name="Han C.S."/>
            <person name="Goodwin L.A."/>
            <person name="Pitluck S."/>
            <person name="Land M.L."/>
            <person name="Hauser L.J."/>
            <person name="Elias D.A."/>
        </authorList>
    </citation>
    <scope>NUCLEOTIDE SEQUENCE [LARGE SCALE GENOMIC DNA]</scope>
    <source>
        <strain evidence="4">sapolanicus</strain>
    </source>
</reference>
<dbReference type="InterPro" id="IPR057666">
    <property type="entry name" value="DrpA_SLOG"/>
</dbReference>
<dbReference type="AlphaFoldDB" id="E4RL13"/>
<dbReference type="Gene3D" id="3.40.50.450">
    <property type="match status" value="1"/>
</dbReference>
<gene>
    <name evidence="3" type="ordered locus">Halsa_1350</name>
</gene>
<evidence type="ECO:0000259" key="2">
    <source>
        <dbReference type="Pfam" id="PF02481"/>
    </source>
</evidence>
<organism evidence="3 4">
    <name type="scientific">Halanaerobium hydrogeniformans</name>
    <name type="common">Halanaerobium sp. (strain sapolanicus)</name>
    <dbReference type="NCBI Taxonomy" id="656519"/>
    <lineage>
        <taxon>Bacteria</taxon>
        <taxon>Bacillati</taxon>
        <taxon>Bacillota</taxon>
        <taxon>Clostridia</taxon>
        <taxon>Halanaerobiales</taxon>
        <taxon>Halanaerobiaceae</taxon>
        <taxon>Halanaerobium</taxon>
    </lineage>
</organism>
<dbReference type="EMBL" id="CP002304">
    <property type="protein sequence ID" value="ADQ14777.1"/>
    <property type="molecule type" value="Genomic_DNA"/>
</dbReference>